<reference evidence="1 2" key="1">
    <citation type="submission" date="2014-10" db="EMBL/GenBank/DDBJ databases">
        <title>Genome sequence of Erwinia typographi M043b.</title>
        <authorList>
            <person name="Chan K.-G."/>
            <person name="Tan W.-S."/>
        </authorList>
    </citation>
    <scope>NUCLEOTIDE SEQUENCE [LARGE SCALE GENOMIC DNA]</scope>
    <source>
        <strain evidence="1 2">M043b</strain>
    </source>
</reference>
<dbReference type="InterPro" id="IPR036215">
    <property type="entry name" value="TM0957-like_sf"/>
</dbReference>
<gene>
    <name evidence="1" type="ORF">NG99_03330</name>
</gene>
<dbReference type="RefSeq" id="WP_034888410.1">
    <property type="nucleotide sequence ID" value="NZ_JRUQ01000016.1"/>
</dbReference>
<dbReference type="PIRSF" id="PIRSF033535">
    <property type="entry name" value="UCP033535_plp"/>
    <property type="match status" value="1"/>
</dbReference>
<evidence type="ECO:0008006" key="3">
    <source>
        <dbReference type="Google" id="ProtNLM"/>
    </source>
</evidence>
<dbReference type="Gene3D" id="2.40.50.420">
    <property type="entry name" value="Envelope glycoprotein gp160, DUF2291, alpha/beta domain"/>
    <property type="match status" value="1"/>
</dbReference>
<dbReference type="SUPFAM" id="SSF141318">
    <property type="entry name" value="TM0957-like"/>
    <property type="match status" value="1"/>
</dbReference>
<dbReference type="Proteomes" id="UP000030351">
    <property type="component" value="Unassembled WGS sequence"/>
</dbReference>
<dbReference type="AlphaFoldDB" id="A0A0A3ZC48"/>
<sequence length="217" mass="23094">MNTASALPVQIKARTRRRAAIATVVTLAVLAAIALDTKVVKIGSAENVAEQGFSPESYGLRTFPEIKKSVESRAVEAAVLYDALKADQQAATQKYGVGSSMPVFSVSFNAVAGASKSGIYDLKVEGLPEEVHVRMQTGPAINGTDLRDAPGTIQFGDFKNQIDYQNAGSAINRAMKTSVLDPLKGQDLNGKTLKAIGVFRLLTPTSWLITPVSLEVK</sequence>
<dbReference type="Pfam" id="PF10054">
    <property type="entry name" value="DUF2291"/>
    <property type="match status" value="1"/>
</dbReference>
<dbReference type="EMBL" id="JRUQ01000016">
    <property type="protein sequence ID" value="KGT95379.1"/>
    <property type="molecule type" value="Genomic_DNA"/>
</dbReference>
<dbReference type="Gene3D" id="1.10.10.1260">
    <property type="entry name" value="Envelope glycoprotein gp160, DUF2291, helical domain"/>
    <property type="match status" value="1"/>
</dbReference>
<evidence type="ECO:0000313" key="1">
    <source>
        <dbReference type="EMBL" id="KGT95379.1"/>
    </source>
</evidence>
<proteinExistence type="predicted"/>
<dbReference type="eggNOG" id="COG5618">
    <property type="taxonomic scope" value="Bacteria"/>
</dbReference>
<accession>A0A0A3ZC48</accession>
<comment type="caution">
    <text evidence="1">The sequence shown here is derived from an EMBL/GenBank/DDBJ whole genome shotgun (WGS) entry which is preliminary data.</text>
</comment>
<protein>
    <recommendedName>
        <fullName evidence="3">Lipoprotein</fullName>
    </recommendedName>
</protein>
<dbReference type="OrthoDB" id="6631333at2"/>
<dbReference type="STRING" id="371042.NG99_03330"/>
<organism evidence="1 2">
    <name type="scientific">Erwinia typographi</name>
    <dbReference type="NCBI Taxonomy" id="371042"/>
    <lineage>
        <taxon>Bacteria</taxon>
        <taxon>Pseudomonadati</taxon>
        <taxon>Pseudomonadota</taxon>
        <taxon>Gammaproteobacteria</taxon>
        <taxon>Enterobacterales</taxon>
        <taxon>Erwiniaceae</taxon>
        <taxon>Erwinia</taxon>
    </lineage>
</organism>
<evidence type="ECO:0000313" key="2">
    <source>
        <dbReference type="Proteomes" id="UP000030351"/>
    </source>
</evidence>
<keyword evidence="2" id="KW-1185">Reference proteome</keyword>
<name>A0A0A3ZC48_9GAMM</name>
<dbReference type="InterPro" id="IPR014582">
    <property type="entry name" value="UCP033535_lipo"/>
</dbReference>